<gene>
    <name evidence="2" type="ORF">KFK09_003829</name>
</gene>
<feature type="region of interest" description="Disordered" evidence="1">
    <location>
        <begin position="50"/>
        <end position="91"/>
    </location>
</feature>
<dbReference type="OrthoDB" id="6407410at2759"/>
<dbReference type="Proteomes" id="UP000829196">
    <property type="component" value="Unassembled WGS sequence"/>
</dbReference>
<dbReference type="AlphaFoldDB" id="A0A8T3BYW8"/>
<protein>
    <submittedName>
        <fullName evidence="2">Uncharacterized protein</fullName>
    </submittedName>
</protein>
<proteinExistence type="predicted"/>
<sequence>MGFLFMEMLSGPMVSKCKLSKVDSASQNEIVSKDFKTRYGQAYLFEKEQVDEDEDKIPKQRSQRKTESFPRSSEQVEIRAEINNEQRLTSA</sequence>
<accession>A0A8T3BYW8</accession>
<feature type="compositionally biased region" description="Basic and acidic residues" evidence="1">
    <location>
        <begin position="64"/>
        <end position="84"/>
    </location>
</feature>
<dbReference type="EMBL" id="JAGYWB010000004">
    <property type="protein sequence ID" value="KAI0524459.1"/>
    <property type="molecule type" value="Genomic_DNA"/>
</dbReference>
<organism evidence="2 3">
    <name type="scientific">Dendrobium nobile</name>
    <name type="common">Orchid</name>
    <dbReference type="NCBI Taxonomy" id="94219"/>
    <lineage>
        <taxon>Eukaryota</taxon>
        <taxon>Viridiplantae</taxon>
        <taxon>Streptophyta</taxon>
        <taxon>Embryophyta</taxon>
        <taxon>Tracheophyta</taxon>
        <taxon>Spermatophyta</taxon>
        <taxon>Magnoliopsida</taxon>
        <taxon>Liliopsida</taxon>
        <taxon>Asparagales</taxon>
        <taxon>Orchidaceae</taxon>
        <taxon>Epidendroideae</taxon>
        <taxon>Malaxideae</taxon>
        <taxon>Dendrobiinae</taxon>
        <taxon>Dendrobium</taxon>
    </lineage>
</organism>
<keyword evidence="3" id="KW-1185">Reference proteome</keyword>
<name>A0A8T3BYW8_DENNO</name>
<evidence type="ECO:0000256" key="1">
    <source>
        <dbReference type="SAM" id="MobiDB-lite"/>
    </source>
</evidence>
<evidence type="ECO:0000313" key="2">
    <source>
        <dbReference type="EMBL" id="KAI0524459.1"/>
    </source>
</evidence>
<comment type="caution">
    <text evidence="2">The sequence shown here is derived from an EMBL/GenBank/DDBJ whole genome shotgun (WGS) entry which is preliminary data.</text>
</comment>
<evidence type="ECO:0000313" key="3">
    <source>
        <dbReference type="Proteomes" id="UP000829196"/>
    </source>
</evidence>
<reference evidence="2" key="1">
    <citation type="journal article" date="2022" name="Front. Genet.">
        <title>Chromosome-Scale Assembly of the Dendrobium nobile Genome Provides Insights Into the Molecular Mechanism of the Biosynthesis of the Medicinal Active Ingredient of Dendrobium.</title>
        <authorList>
            <person name="Xu Q."/>
            <person name="Niu S.-C."/>
            <person name="Li K.-L."/>
            <person name="Zheng P.-J."/>
            <person name="Zhang X.-J."/>
            <person name="Jia Y."/>
            <person name="Liu Y."/>
            <person name="Niu Y.-X."/>
            <person name="Yu L.-H."/>
            <person name="Chen D.-F."/>
            <person name="Zhang G.-Q."/>
        </authorList>
    </citation>
    <scope>NUCLEOTIDE SEQUENCE</scope>
    <source>
        <tissue evidence="2">Leaf</tissue>
    </source>
</reference>